<accession>A0AAE3K7W2</accession>
<feature type="transmembrane region" description="Helical" evidence="2">
    <location>
        <begin position="200"/>
        <end position="224"/>
    </location>
</feature>
<organism evidence="3 4">
    <name type="scientific">Natranaeroarchaeum aerophilus</name>
    <dbReference type="NCBI Taxonomy" id="2917711"/>
    <lineage>
        <taxon>Archaea</taxon>
        <taxon>Methanobacteriati</taxon>
        <taxon>Methanobacteriota</taxon>
        <taxon>Stenosarchaea group</taxon>
        <taxon>Halobacteria</taxon>
        <taxon>Halobacteriales</taxon>
        <taxon>Natronoarchaeaceae</taxon>
        <taxon>Natranaeroarchaeum</taxon>
    </lineage>
</organism>
<evidence type="ECO:0000256" key="2">
    <source>
        <dbReference type="SAM" id="Phobius"/>
    </source>
</evidence>
<feature type="transmembrane region" description="Helical" evidence="2">
    <location>
        <begin position="236"/>
        <end position="258"/>
    </location>
</feature>
<dbReference type="RefSeq" id="WP_250597300.1">
    <property type="nucleotide sequence ID" value="NZ_JAKRVY010000006.1"/>
</dbReference>
<protein>
    <submittedName>
        <fullName evidence="3">Uncharacterized protein</fullName>
    </submittedName>
</protein>
<name>A0AAE3K7W2_9EURY</name>
<proteinExistence type="predicted"/>
<keyword evidence="2" id="KW-0812">Transmembrane</keyword>
<keyword evidence="2" id="KW-0472">Membrane</keyword>
<keyword evidence="2" id="KW-1133">Transmembrane helix</keyword>
<feature type="region of interest" description="Disordered" evidence="1">
    <location>
        <begin position="1"/>
        <end position="40"/>
    </location>
</feature>
<feature type="compositionally biased region" description="Basic and acidic residues" evidence="1">
    <location>
        <begin position="1"/>
        <end position="11"/>
    </location>
</feature>
<evidence type="ECO:0000256" key="1">
    <source>
        <dbReference type="SAM" id="MobiDB-lite"/>
    </source>
</evidence>
<comment type="caution">
    <text evidence="3">The sequence shown here is derived from an EMBL/GenBank/DDBJ whole genome shotgun (WGS) entry which is preliminary data.</text>
</comment>
<dbReference type="Proteomes" id="UP001202674">
    <property type="component" value="Unassembled WGS sequence"/>
</dbReference>
<keyword evidence="4" id="KW-1185">Reference proteome</keyword>
<evidence type="ECO:0000313" key="4">
    <source>
        <dbReference type="Proteomes" id="UP001202674"/>
    </source>
</evidence>
<gene>
    <name evidence="3" type="ORF">AArcSt11_11870</name>
</gene>
<dbReference type="AlphaFoldDB" id="A0AAE3K7W2"/>
<reference evidence="3 4" key="1">
    <citation type="journal article" date="2022" name="Syst. Appl. Microbiol.">
        <title>Natronocalculus amylovorans gen. nov., sp. nov., and Natranaeroarchaeum aerophilus sp. nov., dominant culturable amylolytic natronoarchaea from hypersaline soda lakes in southwestern Siberia.</title>
        <authorList>
            <person name="Sorokin D.Y."/>
            <person name="Elcheninov A.G."/>
            <person name="Khizhniak T.V."/>
            <person name="Koenen M."/>
            <person name="Bale N.J."/>
            <person name="Damste J.S.S."/>
            <person name="Kublanov I.V."/>
        </authorList>
    </citation>
    <scope>NUCLEOTIDE SEQUENCE [LARGE SCALE GENOMIC DNA]</scope>
    <source>
        <strain evidence="3 4">AArc-St1-1</strain>
    </source>
</reference>
<feature type="transmembrane region" description="Helical" evidence="2">
    <location>
        <begin position="174"/>
        <end position="193"/>
    </location>
</feature>
<sequence length="268" mass="28964">MTDEDSKKTVETDADSAADELAPAEESPDDEQAPSMDAIEADLTTRDADVTADQFLDLESDLAPTAATEVDDSIVARVTGAGRVDADAVPDAFPVDIETDTALAIELSVRDETVTTFFEYPDSGTNERLGRWLATLEIDPGAFADLNGQRVLLTVEEGFYVPIVPDHPPRGSRLGIVGILAGLAFSAAFYASLLVGFVSLWWVVGFALVTLVVLPAVTALDAWSLATETDWRQSPWFWSVLLGIPPINVPAGILYLYYRRQARSLTDP</sequence>
<dbReference type="EMBL" id="JAKRVY010000006">
    <property type="protein sequence ID" value="MCL9814349.1"/>
    <property type="molecule type" value="Genomic_DNA"/>
</dbReference>
<evidence type="ECO:0000313" key="3">
    <source>
        <dbReference type="EMBL" id="MCL9814349.1"/>
    </source>
</evidence>
<feature type="compositionally biased region" description="Acidic residues" evidence="1">
    <location>
        <begin position="12"/>
        <end position="32"/>
    </location>
</feature>